<dbReference type="HAMAP" id="MF_01480">
    <property type="entry name" value="Cas9"/>
    <property type="match status" value="1"/>
</dbReference>
<dbReference type="GO" id="GO:0043571">
    <property type="term" value="P:maintenance of CRISPR repeat elements"/>
    <property type="evidence" value="ECO:0007669"/>
    <property type="project" value="UniProtKB-UniRule"/>
</dbReference>
<evidence type="ECO:0000256" key="12">
    <source>
        <dbReference type="ARBA" id="ARBA00046380"/>
    </source>
</evidence>
<evidence type="ECO:0000256" key="9">
    <source>
        <dbReference type="ARBA" id="ARBA00023118"/>
    </source>
</evidence>
<dbReference type="InterPro" id="IPR003615">
    <property type="entry name" value="HNH_nuc"/>
</dbReference>
<dbReference type="GO" id="GO:0003677">
    <property type="term" value="F:DNA binding"/>
    <property type="evidence" value="ECO:0007669"/>
    <property type="project" value="UniProtKB-UniRule"/>
</dbReference>
<keyword evidence="6 13" id="KW-0378">Hydrolase</keyword>
<dbReference type="AlphaFoldDB" id="A0A511J118"/>
<comment type="function">
    <text evidence="13">CRISPR (clustered regularly interspaced short palindromic repeat) is an adaptive immune system that provides protection against mobile genetic elements (viruses, transposable elements and conjugative plasmids). CRISPR clusters contain spacers, sequences complementary to antecedent mobile elements, and target invading nucleic acids. CRISPR clusters are transcribed and processed into CRISPR RNA (crRNA). In type II CRISPR systems correct processing of pre-crRNA requires a trans-encoded small RNA (tracrRNA), endogenous ribonuclease 3 (rnc) and this protein. The tracrRNA serves as a guide for ribonuclease 3-aided processing of pre-crRNA. Subsequently Cas9/crRNA/tracrRNA endonucleolytically cleaves linear or circular dsDNA target complementary to the spacer; Cas9 is inactive in the absence of the 2 guide RNAs (gRNA). Cas9 recognizes the protospacer adjacent motif (PAM) in the CRISPR repeat sequences to help distinguish self versus nonself, as targets within the bacterial CRISPR locus do not have PAMs. PAM recognition is also required for catalytic activity.</text>
</comment>
<dbReference type="EMBL" id="BJWF01000004">
    <property type="protein sequence ID" value="GEL91333.1"/>
    <property type="molecule type" value="Genomic_DNA"/>
</dbReference>
<keyword evidence="7" id="KW-0460">Magnesium</keyword>
<reference evidence="15 16" key="1">
    <citation type="submission" date="2019-07" db="EMBL/GenBank/DDBJ databases">
        <title>Whole genome shotgun sequence of Enterococcus villorum NBRC 100699.</title>
        <authorList>
            <person name="Hosoyama A."/>
            <person name="Uohara A."/>
            <person name="Ohji S."/>
            <person name="Ichikawa N."/>
        </authorList>
    </citation>
    <scope>NUCLEOTIDE SEQUENCE [LARGE SCALE GENOMIC DNA]</scope>
    <source>
        <strain evidence="15 16">NBRC 100699</strain>
    </source>
</reference>
<dbReference type="InterPro" id="IPR040555">
    <property type="entry name" value="Cas9_PI2"/>
</dbReference>
<name>A0A511J118_9ENTE</name>
<dbReference type="Pfam" id="PF18541">
    <property type="entry name" value="RuvC_III"/>
    <property type="match status" value="1"/>
</dbReference>
<dbReference type="GO" id="GO:0004519">
    <property type="term" value="F:endonuclease activity"/>
    <property type="evidence" value="ECO:0007669"/>
    <property type="project" value="UniProtKB-UniRule"/>
</dbReference>
<comment type="similarity">
    <text evidence="13">Belongs to the CRISPR-associated Cas9 family.</text>
</comment>
<keyword evidence="4" id="KW-0479">Metal-binding</keyword>
<evidence type="ECO:0000256" key="1">
    <source>
        <dbReference type="ARBA" id="ARBA00001946"/>
    </source>
</evidence>
<dbReference type="Pfam" id="PF18061">
    <property type="entry name" value="CRISPR_Cas9_WED"/>
    <property type="match status" value="1"/>
</dbReference>
<dbReference type="Proteomes" id="UP000321830">
    <property type="component" value="Unassembled WGS sequence"/>
</dbReference>
<dbReference type="InterPro" id="IPR033114">
    <property type="entry name" value="HNH_CAS9"/>
</dbReference>
<evidence type="ECO:0000313" key="16">
    <source>
        <dbReference type="Proteomes" id="UP000321830"/>
    </source>
</evidence>
<feature type="active site" description="For RuvC-like nuclease domain" evidence="13">
    <location>
        <position position="9"/>
    </location>
</feature>
<keyword evidence="8 13" id="KW-0694">RNA-binding</keyword>
<evidence type="ECO:0000256" key="4">
    <source>
        <dbReference type="ARBA" id="ARBA00022723"/>
    </source>
</evidence>
<comment type="domain">
    <text evidence="13">Has 2 endonuclease domains. The discontinuous RuvC-like domain cleaves the target DNA noncomplementary to crRNA while the HNH nuclease domain cleaves the target DNA complementary to crRNA.</text>
</comment>
<evidence type="ECO:0000313" key="15">
    <source>
        <dbReference type="EMBL" id="GEL91333.1"/>
    </source>
</evidence>
<evidence type="ECO:0000256" key="13">
    <source>
        <dbReference type="HAMAP-Rule" id="MF_01480"/>
    </source>
</evidence>
<accession>A0A511J118</accession>
<sequence length="1120" mass="131576">MRKVTIGFDIGVSSVGWSVVDMNNGAIVETGVRLFSASSAENNVERRNNRQTRRLNRRRKNRLKDVKYLLETNHFTFDQEQGTNPYELRVAGLHRKLTRSELARALYHLVKRRGISYDLTDIEEEEIVTTSAYKTALGKNQSQLAEKTPGEIQFARLENYGKVRGSIEINEQDILLNIFPTSAYLNEAKRILATQRKFYPEITEAFIEKYCTILTRKREYYVGPGTEKNRTDYGIYRTNGETLDNLFEILIGKDKFYPNEERAAGNSYTAQLFNFVNDLNNLKIQTIEDQKLTPKQKEEIIEQVKTAEKKVSLIQLISKITKTPKDQITGYRTDKNGKPDLHSMAVFRKVRKQFLTMEIDILHWPDELLNDLGRLLTLNTEKGEIRKQLTKDFMKRYPILNEQLVDQIIENRHIFAVSGNHKWHRFSLRTMNELLPEMLATSKEQMTLLSERGMIKQHKRDYLKMNELDARLISEEIYNPVVGKSVREAIKLFNELMKKYQEVRYVVLEMPRDDNEEKAKKELQKYQKENENEKEIALSEFQRKGFFSDAQLERALIKDRKLKTKIRFWHQQEGKCLYSGQIITPVELLTNSFSFDIDHIIPQSVSFDDSLNNKVLCTKEMNDQKGKQTPYGFLLNGNGQGFDRFKAMVNANRLMSKGKKKNLLFMEDLNNIETRKRFIARNLVDTRYASRVVLNEIQQYLRAKNKDTQVAVVRGKFTATLRKHWNINKSRETHHHHALDASIIAITPLLSVWKKKQTLIPKTLSEEKLEFEYDDIVEDTIFEKALYQLPKENFKEQLNNSQPNIKFSYQVDKKMNRKVSDATIYSVKQAKLSSDKQSEEYVLAKIKDIYSVEGYKTFAKIYEKDKSKFLMAQNDPKTFEKLEEIIQSYPSTREIIVGEKVKVVDVSPFELYRKEYGYITKYAKKNNGPIIRQLKYYDHKIGMHLDITNQKNNGKGKKVILQQLKSWRTDVYYNHEKQEYEIMGLKYSDLRFKKDQYGIPKERYQEVKQMEKIAPQSEFCFSLYRNDRIKVLNKETDEEVELLFGARNYTSAGYVDLKPIDRVEFGKKEWIPVYQYATSDGKCKKKFAKKGYEIYKVNTTILGESYYIKKERMLPKNILD</sequence>
<dbReference type="RefSeq" id="WP_010751659.1">
    <property type="nucleotide sequence ID" value="NZ_BJWF01000004.1"/>
</dbReference>
<evidence type="ECO:0000256" key="2">
    <source>
        <dbReference type="ARBA" id="ARBA00005244"/>
    </source>
</evidence>
<evidence type="ECO:0000256" key="6">
    <source>
        <dbReference type="ARBA" id="ARBA00022801"/>
    </source>
</evidence>
<keyword evidence="3 13" id="KW-0540">Nuclease</keyword>
<comment type="similarity">
    <text evidence="2">Belongs to the CRISPR-associated protein Cas9 family. Subtype II-A subfamily.</text>
</comment>
<feature type="domain" description="HNH Cas9-type" evidence="14">
    <location>
        <begin position="516"/>
        <end position="683"/>
    </location>
</feature>
<comment type="cofactor">
    <cofactor evidence="1">
        <name>Mg(2+)</name>
        <dbReference type="ChEBI" id="CHEBI:18420"/>
    </cofactor>
</comment>
<keyword evidence="5 13" id="KW-0255">Endonuclease</keyword>
<gene>
    <name evidence="13" type="primary">cas9</name>
    <name evidence="15" type="ORF">EVI01_06700</name>
</gene>
<organism evidence="15 16">
    <name type="scientific">Enterococcus villorum</name>
    <dbReference type="NCBI Taxonomy" id="112904"/>
    <lineage>
        <taxon>Bacteria</taxon>
        <taxon>Bacillati</taxon>
        <taxon>Bacillota</taxon>
        <taxon>Bacilli</taxon>
        <taxon>Lactobacillales</taxon>
        <taxon>Enterococcaceae</taxon>
        <taxon>Enterococcus</taxon>
    </lineage>
</organism>
<dbReference type="GO" id="GO:0003723">
    <property type="term" value="F:RNA binding"/>
    <property type="evidence" value="ECO:0007669"/>
    <property type="project" value="UniProtKB-UniRule"/>
</dbReference>
<dbReference type="InterPro" id="IPR036397">
    <property type="entry name" value="RNaseH_sf"/>
</dbReference>
<dbReference type="GO" id="GO:0046872">
    <property type="term" value="F:metal ion binding"/>
    <property type="evidence" value="ECO:0007669"/>
    <property type="project" value="UniProtKB-UniRule"/>
</dbReference>
<dbReference type="Pfam" id="PF18070">
    <property type="entry name" value="Cas9_PI2"/>
    <property type="match status" value="1"/>
</dbReference>
<dbReference type="Gene3D" id="1.10.30.50">
    <property type="match status" value="1"/>
</dbReference>
<dbReference type="InterPro" id="IPR040619">
    <property type="entry name" value="Cas9_alpha-helical_lobe"/>
</dbReference>
<evidence type="ECO:0000256" key="5">
    <source>
        <dbReference type="ARBA" id="ARBA00022759"/>
    </source>
</evidence>
<protein>
    <recommendedName>
        <fullName evidence="13">CRISPR-associated endonuclease Cas9</fullName>
        <ecNumber evidence="13">3.1.-.-</ecNumber>
    </recommendedName>
</protein>
<keyword evidence="9 13" id="KW-0051">Antiviral defense</keyword>
<dbReference type="GO" id="GO:0016787">
    <property type="term" value="F:hydrolase activity"/>
    <property type="evidence" value="ECO:0007669"/>
    <property type="project" value="UniProtKB-KW"/>
</dbReference>
<evidence type="ECO:0000256" key="10">
    <source>
        <dbReference type="ARBA" id="ARBA00023125"/>
    </source>
</evidence>
<evidence type="ECO:0000256" key="7">
    <source>
        <dbReference type="ARBA" id="ARBA00022842"/>
    </source>
</evidence>
<dbReference type="Pfam" id="PF18470">
    <property type="entry name" value="Cas9_a"/>
    <property type="match status" value="1"/>
</dbReference>
<dbReference type="InterPro" id="IPR028629">
    <property type="entry name" value="Cas9"/>
</dbReference>
<comment type="caution">
    <text evidence="15">The sequence shown here is derived from an EMBL/GenBank/DDBJ whole genome shotgun (WGS) entry which is preliminary data.</text>
</comment>
<comment type="caution">
    <text evidence="13">Lacks conserved residue(s) required for the propagation of feature annotation.</text>
</comment>
<evidence type="ECO:0000256" key="8">
    <source>
        <dbReference type="ARBA" id="ARBA00022884"/>
    </source>
</evidence>
<dbReference type="NCBIfam" id="TIGR01865">
    <property type="entry name" value="cas_Csn1"/>
    <property type="match status" value="1"/>
</dbReference>
<dbReference type="InterPro" id="IPR041383">
    <property type="entry name" value="RuvC_III"/>
</dbReference>
<evidence type="ECO:0000256" key="11">
    <source>
        <dbReference type="ARBA" id="ARBA00023211"/>
    </source>
</evidence>
<proteinExistence type="inferred from homology"/>
<dbReference type="Pfam" id="PF13395">
    <property type="entry name" value="HNH_4"/>
    <property type="match status" value="1"/>
</dbReference>
<comment type="subunit">
    <text evidence="12 13">Monomer. Binds crRNA and tracrRNA.</text>
</comment>
<keyword evidence="11" id="KW-0464">Manganese</keyword>
<dbReference type="EC" id="3.1.-.-" evidence="13"/>
<evidence type="ECO:0000256" key="3">
    <source>
        <dbReference type="ARBA" id="ARBA00022722"/>
    </source>
</evidence>
<dbReference type="PROSITE" id="PS51749">
    <property type="entry name" value="HNH_CAS9"/>
    <property type="match status" value="1"/>
</dbReference>
<dbReference type="GO" id="GO:0051607">
    <property type="term" value="P:defense response to virus"/>
    <property type="evidence" value="ECO:0007669"/>
    <property type="project" value="UniProtKB-UniRule"/>
</dbReference>
<keyword evidence="10 13" id="KW-0238">DNA-binding</keyword>
<dbReference type="Gene3D" id="3.30.420.10">
    <property type="entry name" value="Ribonuclease H-like superfamily/Ribonuclease H"/>
    <property type="match status" value="2"/>
</dbReference>
<dbReference type="InterPro" id="IPR040656">
    <property type="entry name" value="Cas9_WED_dom"/>
</dbReference>
<feature type="active site" description="Proton acceptor for HNH nuclease domain" evidence="13">
    <location>
        <position position="599"/>
    </location>
</feature>
<evidence type="ECO:0000259" key="14">
    <source>
        <dbReference type="PROSITE" id="PS51749"/>
    </source>
</evidence>